<accession>X1S037</accession>
<sequence>KVMCYIVENNRGLEIMPIKFKNQNPFNVIMIFEISK</sequence>
<comment type="caution">
    <text evidence="1">The sequence shown here is derived from an EMBL/GenBank/DDBJ whole genome shotgun (WGS) entry which is preliminary data.</text>
</comment>
<reference evidence="1" key="1">
    <citation type="journal article" date="2014" name="Front. Microbiol.">
        <title>High frequency of phylogenetically diverse reductive dehalogenase-homologous genes in deep subseafloor sedimentary metagenomes.</title>
        <authorList>
            <person name="Kawai M."/>
            <person name="Futagami T."/>
            <person name="Toyoda A."/>
            <person name="Takaki Y."/>
            <person name="Nishi S."/>
            <person name="Hori S."/>
            <person name="Arai W."/>
            <person name="Tsubouchi T."/>
            <person name="Morono Y."/>
            <person name="Uchiyama I."/>
            <person name="Ito T."/>
            <person name="Fujiyama A."/>
            <person name="Inagaki F."/>
            <person name="Takami H."/>
        </authorList>
    </citation>
    <scope>NUCLEOTIDE SEQUENCE</scope>
    <source>
        <strain evidence="1">Expedition CK06-06</strain>
    </source>
</reference>
<gene>
    <name evidence="1" type="ORF">S12H4_11225</name>
</gene>
<feature type="non-terminal residue" evidence="1">
    <location>
        <position position="1"/>
    </location>
</feature>
<organism evidence="1">
    <name type="scientific">marine sediment metagenome</name>
    <dbReference type="NCBI Taxonomy" id="412755"/>
    <lineage>
        <taxon>unclassified sequences</taxon>
        <taxon>metagenomes</taxon>
        <taxon>ecological metagenomes</taxon>
    </lineage>
</organism>
<name>X1S037_9ZZZZ</name>
<dbReference type="AlphaFoldDB" id="X1S037"/>
<dbReference type="EMBL" id="BARW01004990">
    <property type="protein sequence ID" value="GAI68825.1"/>
    <property type="molecule type" value="Genomic_DNA"/>
</dbReference>
<protein>
    <submittedName>
        <fullName evidence="1">Uncharacterized protein</fullName>
    </submittedName>
</protein>
<evidence type="ECO:0000313" key="1">
    <source>
        <dbReference type="EMBL" id="GAI68825.1"/>
    </source>
</evidence>
<proteinExistence type="predicted"/>